<keyword evidence="7 9" id="KW-0807">Transducer</keyword>
<name>A0A1M6S814_PARC5</name>
<dbReference type="GO" id="GO:0007165">
    <property type="term" value="P:signal transduction"/>
    <property type="evidence" value="ECO:0007669"/>
    <property type="project" value="UniProtKB-KW"/>
</dbReference>
<dbReference type="InterPro" id="IPR004089">
    <property type="entry name" value="MCPsignal_dom"/>
</dbReference>
<dbReference type="CDD" id="cd12912">
    <property type="entry name" value="PDC2_MCP_like"/>
    <property type="match status" value="1"/>
</dbReference>
<evidence type="ECO:0000313" key="16">
    <source>
        <dbReference type="Proteomes" id="UP000184465"/>
    </source>
</evidence>
<dbReference type="PRINTS" id="PR00260">
    <property type="entry name" value="CHEMTRNSDUCR"/>
</dbReference>
<feature type="compositionally biased region" description="Polar residues" evidence="11">
    <location>
        <begin position="375"/>
        <end position="396"/>
    </location>
</feature>
<proteinExistence type="inferred from homology"/>
<evidence type="ECO:0000256" key="1">
    <source>
        <dbReference type="ARBA" id="ARBA00004651"/>
    </source>
</evidence>
<accession>A0A1M6S814</accession>
<evidence type="ECO:0000256" key="12">
    <source>
        <dbReference type="SAM" id="Phobius"/>
    </source>
</evidence>
<evidence type="ECO:0000259" key="13">
    <source>
        <dbReference type="PROSITE" id="PS50111"/>
    </source>
</evidence>
<evidence type="ECO:0000256" key="11">
    <source>
        <dbReference type="SAM" id="MobiDB-lite"/>
    </source>
</evidence>
<dbReference type="FunFam" id="1.10.287.950:FF:000001">
    <property type="entry name" value="Methyl-accepting chemotaxis sensory transducer"/>
    <property type="match status" value="1"/>
</dbReference>
<dbReference type="OrthoDB" id="1062at2"/>
<dbReference type="Gene3D" id="1.10.8.500">
    <property type="entry name" value="HAMP domain in histidine kinase"/>
    <property type="match status" value="1"/>
</dbReference>
<evidence type="ECO:0000256" key="2">
    <source>
        <dbReference type="ARBA" id="ARBA00022475"/>
    </source>
</evidence>
<dbReference type="PROSITE" id="PS50885">
    <property type="entry name" value="HAMP"/>
    <property type="match status" value="1"/>
</dbReference>
<feature type="transmembrane region" description="Helical" evidence="12">
    <location>
        <begin position="280"/>
        <end position="302"/>
    </location>
</feature>
<evidence type="ECO:0000256" key="4">
    <source>
        <dbReference type="ARBA" id="ARBA00022692"/>
    </source>
</evidence>
<evidence type="ECO:0000256" key="10">
    <source>
        <dbReference type="SAM" id="Coils"/>
    </source>
</evidence>
<comment type="similarity">
    <text evidence="8">Belongs to the methyl-accepting chemotaxis (MCP) protein family.</text>
</comment>
<feature type="domain" description="HAMP" evidence="14">
    <location>
        <begin position="304"/>
        <end position="359"/>
    </location>
</feature>
<dbReference type="GO" id="GO:0005886">
    <property type="term" value="C:plasma membrane"/>
    <property type="evidence" value="ECO:0007669"/>
    <property type="project" value="UniProtKB-SubCell"/>
</dbReference>
<dbReference type="InterPro" id="IPR029151">
    <property type="entry name" value="Sensor-like_sf"/>
</dbReference>
<evidence type="ECO:0000259" key="14">
    <source>
        <dbReference type="PROSITE" id="PS50885"/>
    </source>
</evidence>
<gene>
    <name evidence="15" type="ORF">SAMN02745912_03219</name>
</gene>
<dbReference type="SUPFAM" id="SSF103190">
    <property type="entry name" value="Sensory domain-like"/>
    <property type="match status" value="1"/>
</dbReference>
<keyword evidence="2" id="KW-1003">Cell membrane</keyword>
<evidence type="ECO:0000256" key="3">
    <source>
        <dbReference type="ARBA" id="ARBA00022500"/>
    </source>
</evidence>
<dbReference type="GO" id="GO:0004888">
    <property type="term" value="F:transmembrane signaling receptor activity"/>
    <property type="evidence" value="ECO:0007669"/>
    <property type="project" value="InterPro"/>
</dbReference>
<dbReference type="RefSeq" id="WP_073152384.1">
    <property type="nucleotide sequence ID" value="NZ_FRAG01000056.1"/>
</dbReference>
<dbReference type="InterPro" id="IPR033479">
    <property type="entry name" value="dCache_1"/>
</dbReference>
<dbReference type="Gene3D" id="1.10.287.950">
    <property type="entry name" value="Methyl-accepting chemotaxis protein"/>
    <property type="match status" value="1"/>
</dbReference>
<dbReference type="Gene3D" id="3.30.450.20">
    <property type="entry name" value="PAS domain"/>
    <property type="match status" value="1"/>
</dbReference>
<dbReference type="PANTHER" id="PTHR32089">
    <property type="entry name" value="METHYL-ACCEPTING CHEMOTAXIS PROTEIN MCPB"/>
    <property type="match status" value="1"/>
</dbReference>
<dbReference type="CDD" id="cd12914">
    <property type="entry name" value="PDC1_DGC_like"/>
    <property type="match status" value="1"/>
</dbReference>
<dbReference type="InterPro" id="IPR004090">
    <property type="entry name" value="Chemotax_Me-accpt_rcpt"/>
</dbReference>
<dbReference type="Proteomes" id="UP000184465">
    <property type="component" value="Unassembled WGS sequence"/>
</dbReference>
<dbReference type="GO" id="GO:0006935">
    <property type="term" value="P:chemotaxis"/>
    <property type="evidence" value="ECO:0007669"/>
    <property type="project" value="UniProtKB-KW"/>
</dbReference>
<keyword evidence="3" id="KW-0145">Chemotaxis</keyword>
<feature type="coiled-coil region" evidence="10">
    <location>
        <begin position="613"/>
        <end position="661"/>
    </location>
</feature>
<dbReference type="SUPFAM" id="SSF58104">
    <property type="entry name" value="Methyl-accepting chemotaxis protein (MCP) signaling domain"/>
    <property type="match status" value="1"/>
</dbReference>
<keyword evidence="10" id="KW-0175">Coiled coil</keyword>
<comment type="subcellular location">
    <subcellularLocation>
        <location evidence="1">Cell membrane</location>
        <topology evidence="1">Multi-pass membrane protein</topology>
    </subcellularLocation>
</comment>
<keyword evidence="16" id="KW-1185">Reference proteome</keyword>
<dbReference type="EMBL" id="FRAG01000056">
    <property type="protein sequence ID" value="SHK40853.1"/>
    <property type="molecule type" value="Genomic_DNA"/>
</dbReference>
<protein>
    <submittedName>
        <fullName evidence="15">Methyl-accepting chemotaxis protein</fullName>
    </submittedName>
</protein>
<feature type="domain" description="Methyl-accepting transducer" evidence="13">
    <location>
        <begin position="378"/>
        <end position="649"/>
    </location>
</feature>
<evidence type="ECO:0000256" key="6">
    <source>
        <dbReference type="ARBA" id="ARBA00023136"/>
    </source>
</evidence>
<reference evidence="15 16" key="1">
    <citation type="submission" date="2016-11" db="EMBL/GenBank/DDBJ databases">
        <authorList>
            <person name="Jaros S."/>
            <person name="Januszkiewicz K."/>
            <person name="Wedrychowicz H."/>
        </authorList>
    </citation>
    <scope>NUCLEOTIDE SEQUENCE [LARGE SCALE GENOMIC DNA]</scope>
    <source>
        <strain evidence="15 16">DSM 15212</strain>
    </source>
</reference>
<dbReference type="CDD" id="cd11386">
    <property type="entry name" value="MCP_signal"/>
    <property type="match status" value="1"/>
</dbReference>
<keyword evidence="6 12" id="KW-0472">Membrane</keyword>
<evidence type="ECO:0000256" key="8">
    <source>
        <dbReference type="ARBA" id="ARBA00029447"/>
    </source>
</evidence>
<dbReference type="PROSITE" id="PS50111">
    <property type="entry name" value="CHEMOTAXIS_TRANSDUC_2"/>
    <property type="match status" value="1"/>
</dbReference>
<keyword evidence="4 12" id="KW-0812">Transmembrane</keyword>
<dbReference type="STRING" id="1121301.SAMN02745912_03219"/>
<keyword evidence="5 12" id="KW-1133">Transmembrane helix</keyword>
<evidence type="ECO:0000313" key="15">
    <source>
        <dbReference type="EMBL" id="SHK40853.1"/>
    </source>
</evidence>
<organism evidence="15 16">
    <name type="scientific">Paramaledivibacter caminithermalis (strain DSM 15212 / CIP 107654 / DViRD3)</name>
    <name type="common">Clostridium caminithermale</name>
    <dbReference type="NCBI Taxonomy" id="1121301"/>
    <lineage>
        <taxon>Bacteria</taxon>
        <taxon>Bacillati</taxon>
        <taxon>Bacillota</taxon>
        <taxon>Clostridia</taxon>
        <taxon>Peptostreptococcales</taxon>
        <taxon>Caminicellaceae</taxon>
        <taxon>Paramaledivibacter</taxon>
    </lineage>
</organism>
<evidence type="ECO:0000256" key="9">
    <source>
        <dbReference type="PROSITE-ProRule" id="PRU00284"/>
    </source>
</evidence>
<dbReference type="InterPro" id="IPR003660">
    <property type="entry name" value="HAMP_dom"/>
</dbReference>
<feature type="region of interest" description="Disordered" evidence="11">
    <location>
        <begin position="372"/>
        <end position="396"/>
    </location>
</feature>
<dbReference type="AlphaFoldDB" id="A0A1M6S814"/>
<sequence length="664" mass="72788">MKNIGNKLMVYVTALLLVVCISLGFLANYFANRALNENIEESLTQMASQAAMIVESRIEGEFKTLEAIANSIDIRNEDITLKDKVMKVKYKVKDMGYLRIGIADTKGTLYSSNGKRADIKDRDYFKKALSGKNVVSDPIISKVDNSLVLMFAVPIKENNKVIGVLTATIDGSQWSAITNDITYGETGKAFMINKEGITIAHSNIDLVKQKDNDFENVKKDPKLESLVELEKKMIAGEKGVGEYEYNGLMKYLGYAPIKDIDGSIAVAVEKDEVFATQNNFVKILIISTIAILIFGVITVYFISSKITKPINEATKHIELIAELDITKGSPEKYMKRNDEIGRLAIALDLITKNLRNFLRQIAESSEQVAASSEELTATAQQSTMASEHIASASTEVAQSSENQLNQVLSVTSAMEEISASIEEVSSNAQVINDLSEKVFDKSNIGKEEMKKVSLQMENINKSTIEVQKSLQDITNSSNKMNEIVNVIKNIAEQTNLLALNAAIEAARAGEQGKGFAVVAEEVRKLAEQSQEATEEINSLIKENQSNIDKANITMEDGLKDVENGIDTVNIAENTFKEISILVDKVNTQIGVITASISEVANGSQHVALSANEIERASKEVSGQIQNVSAATEEQTASMEEIASTSEALAQLAQELQEMIARFKF</sequence>
<evidence type="ECO:0000256" key="5">
    <source>
        <dbReference type="ARBA" id="ARBA00022989"/>
    </source>
</evidence>
<dbReference type="SMART" id="SM00304">
    <property type="entry name" value="HAMP"/>
    <property type="match status" value="2"/>
</dbReference>
<dbReference type="PANTHER" id="PTHR32089:SF112">
    <property type="entry name" value="LYSOZYME-LIKE PROTEIN-RELATED"/>
    <property type="match status" value="1"/>
</dbReference>
<dbReference type="SMART" id="SM00283">
    <property type="entry name" value="MA"/>
    <property type="match status" value="1"/>
</dbReference>
<evidence type="ECO:0000256" key="7">
    <source>
        <dbReference type="ARBA" id="ARBA00023224"/>
    </source>
</evidence>
<dbReference type="Pfam" id="PF00015">
    <property type="entry name" value="MCPsignal"/>
    <property type="match status" value="1"/>
</dbReference>
<dbReference type="Pfam" id="PF02743">
    <property type="entry name" value="dCache_1"/>
    <property type="match status" value="1"/>
</dbReference>